<dbReference type="InterPro" id="IPR006527">
    <property type="entry name" value="F-box-assoc_dom_typ1"/>
</dbReference>
<dbReference type="EMBL" id="PSQE01000008">
    <property type="protein sequence ID" value="RHN39070.1"/>
    <property type="molecule type" value="Genomic_DNA"/>
</dbReference>
<feature type="domain" description="F-box associated beta-propeller type 1" evidence="2">
    <location>
        <begin position="117"/>
        <end position="364"/>
    </location>
</feature>
<organism evidence="3">
    <name type="scientific">Medicago truncatula</name>
    <name type="common">Barrel medic</name>
    <name type="synonym">Medicago tribuloides</name>
    <dbReference type="NCBI Taxonomy" id="3880"/>
    <lineage>
        <taxon>Eukaryota</taxon>
        <taxon>Viridiplantae</taxon>
        <taxon>Streptophyta</taxon>
        <taxon>Embryophyta</taxon>
        <taxon>Tracheophyta</taxon>
        <taxon>Spermatophyta</taxon>
        <taxon>Magnoliopsida</taxon>
        <taxon>eudicotyledons</taxon>
        <taxon>Gunneridae</taxon>
        <taxon>Pentapetalae</taxon>
        <taxon>rosids</taxon>
        <taxon>fabids</taxon>
        <taxon>Fabales</taxon>
        <taxon>Fabaceae</taxon>
        <taxon>Papilionoideae</taxon>
        <taxon>50 kb inversion clade</taxon>
        <taxon>NPAAA clade</taxon>
        <taxon>Hologalegina</taxon>
        <taxon>IRL clade</taxon>
        <taxon>Trifolieae</taxon>
        <taxon>Medicago</taxon>
    </lineage>
</organism>
<dbReference type="SUPFAM" id="SSF50965">
    <property type="entry name" value="Galactose oxidase, central domain"/>
    <property type="match status" value="1"/>
</dbReference>
<dbReference type="SUPFAM" id="SSF81383">
    <property type="entry name" value="F-box domain"/>
    <property type="match status" value="1"/>
</dbReference>
<dbReference type="InterPro" id="IPR050796">
    <property type="entry name" value="SCF_F-box_component"/>
</dbReference>
<dbReference type="Pfam" id="PF07734">
    <property type="entry name" value="FBA_1"/>
    <property type="match status" value="1"/>
</dbReference>
<dbReference type="InterPro" id="IPR011043">
    <property type="entry name" value="Gal_Oxase/kelch_b-propeller"/>
</dbReference>
<dbReference type="Pfam" id="PF00646">
    <property type="entry name" value="F-box"/>
    <property type="match status" value="1"/>
</dbReference>
<evidence type="ECO:0000259" key="1">
    <source>
        <dbReference type="Pfam" id="PF00646"/>
    </source>
</evidence>
<dbReference type="InterPro" id="IPR001810">
    <property type="entry name" value="F-box_dom"/>
</dbReference>
<dbReference type="Proteomes" id="UP000265566">
    <property type="component" value="Chromosome 8"/>
</dbReference>
<sequence length="401" mass="46255">MAVRKVRNHIPQDLALLVLSKLPLKSLKRFGCVHKPWSLLFENQYFITMFGTNFISISHSYYDDTSLILHQVVYNKSRRTVSYLHLLSSQSFENRLKLDLPTPLQQEDPIFYIRGSSTNNGTLCLSNADDSTLVLWNPTTDEIVVIPSSPMESVSPYWSTLISFHGFGYDRVRDDYKIIRCLDYFPLSERDLFYLNLPEEAQSEKIFYDNVWEIYSLRCNTWEKLDVNMLSDTNQHILYTNDGICHWLNNDDRLWLVSFDLSSYVYFTTSTPITIPTRDANFKYGMAAQSVVLNGSIALISWYPKTTTFDISILGELGVSESWTKLFTIGPFPFSIERPIGAGRNGDIFFKKKGKKIVCYDLSTHMVEELGLEEAPSNRIIYKKKWFVNSSKSLVGFLVLN</sequence>
<accession>A0A396GCU4</accession>
<evidence type="ECO:0000313" key="3">
    <source>
        <dbReference type="EMBL" id="RHN39070.1"/>
    </source>
</evidence>
<dbReference type="AlphaFoldDB" id="A0A396GCU4"/>
<dbReference type="InterPro" id="IPR036047">
    <property type="entry name" value="F-box-like_dom_sf"/>
</dbReference>
<reference evidence="3" key="1">
    <citation type="journal article" date="2018" name="Nat. Plants">
        <title>Whole-genome landscape of Medicago truncatula symbiotic genes.</title>
        <authorList>
            <person name="Pecrix Y."/>
            <person name="Gamas P."/>
            <person name="Carrere S."/>
        </authorList>
    </citation>
    <scope>NUCLEOTIDE SEQUENCE</scope>
    <source>
        <tissue evidence="3">Leaves</tissue>
    </source>
</reference>
<dbReference type="Gramene" id="rna45062">
    <property type="protein sequence ID" value="RHN39070.1"/>
    <property type="gene ID" value="gene45062"/>
</dbReference>
<feature type="domain" description="F-box" evidence="1">
    <location>
        <begin position="9"/>
        <end position="46"/>
    </location>
</feature>
<comment type="caution">
    <text evidence="3">The sequence shown here is derived from an EMBL/GenBank/DDBJ whole genome shotgun (WGS) entry which is preliminary data.</text>
</comment>
<proteinExistence type="predicted"/>
<evidence type="ECO:0000259" key="2">
    <source>
        <dbReference type="Pfam" id="PF07734"/>
    </source>
</evidence>
<name>A0A396GCU4_MEDTR</name>
<dbReference type="NCBIfam" id="TIGR01640">
    <property type="entry name" value="F_box_assoc_1"/>
    <property type="match status" value="1"/>
</dbReference>
<protein>
    <submittedName>
        <fullName evidence="3">Putative F-box domain, galactose oxidase/kelch, beta-propeller, F-box associated interaction</fullName>
    </submittedName>
</protein>
<dbReference type="PANTHER" id="PTHR31672:SF13">
    <property type="entry name" value="F-BOX PROTEIN CPR30-LIKE"/>
    <property type="match status" value="1"/>
</dbReference>
<gene>
    <name evidence="3" type="ORF">MtrunA17_Chr8g0339901</name>
</gene>
<dbReference type="InterPro" id="IPR017451">
    <property type="entry name" value="F-box-assoc_interact_dom"/>
</dbReference>
<dbReference type="PANTHER" id="PTHR31672">
    <property type="entry name" value="BNACNNG10540D PROTEIN"/>
    <property type="match status" value="1"/>
</dbReference>